<dbReference type="Pfam" id="PF20703">
    <property type="entry name" value="nSTAND1"/>
    <property type="match status" value="1"/>
</dbReference>
<sequence>MGADHGKWASGTLRAGQGLGWTQMEAHEPGPVIAEGFSGAPVWDDAQDGVVGMTVAADRGDRTAYLLPSADLVDERIVPPRCPYRGLAPFTEDDAEFFHGRDEDTARVRAAVRGRPVTLVAGPSGWGKSSLVRAGVLPGLHDDGMSVSELRPVPGVRASAVVARALTGVLEPRLGEVDRPVKAQELAGLLETGDDVPAEVRARVLAHAGSAGHVLFVDQLEEYAGAEPEAARDLLGLLAALVGGQGGAVLRVVATARPDSLDTLVTTGTSDLLSDAVQFLAPLADEDLERAVTAPVDAVPGLWFEPGLPERIVADAGAEPGRMPLVQFALTELWHRRTRSMLTHSAYDELGGVAGALVTYADHALAELTGARQERARRLFVQLARPADGDTFTRRPVRTSDLAPELLTLARELAPGKLVVLSRAPGGAERDEIVDLAHEALTRLWPRLKEWLVASRDFRHWQEQLRADLYRWQTQNREPARLLSGSDLAQAARALAEHPEDISADERAYILLSHRHARRGTRLRQIAVGALAVLTVLAIVLAISTWHSLRVAEQQLRTQAAGLLAQISGDRPATDPTTALQLTLAAWRTDRTPQTRQALLQQYARGQFLVGSHPSVWRGRVTGMDATPDGRVLVAQSKPGGGDRPTMTVVTGALQGKPRARGHLTGVPEGKLLTALSPDGRHFAATAGEEVRLWRLSDPGHPVTLKLGDHELPEDAGGALDFSSDGTRLLRTTDDNGIPCANGDRRCVPAFIEAWHVPSGARIPLPDGLLPETGLNEAAFTSDAKTLATISYTRDELRQRIEVRDLTTGRLRHASTTSDLGGALLRDGGEPLIRTKIRELYAQQLGRAPGRRTALPIDVDTVDATARYGLDLGADNSEAGYAEATLTDLHTGRTYRTRVPTGGEVAAYSGVAALPRPGGGLTVLVPVGTALMVVRAEPVGGERFLEDAGKYSVSPDGRHIALTTGRRLEVLDTSRTRHRAVSLPPPPEGVDWLPLWTADSQRIVVWGEQGNLQGSYPVRDLNDGVPLDDVVPKAKELDRVRATRGGEVDALAALQGSEIALLTVEGRLTRVDAADGTVLTPPFLVHPAPNWSGGGFDREILARGQLVGRPGHPGQVAAITRTGTLTGEILLWDVTVPRRIDTLPSRAVSVPFSTSYVTGPLAFDANGSRLAVQNTDGQVRVWDVDRRRSLLGGAPATGNDALIGFGPGNSVVTSVYGKDAVRIHDLTDDETSSTLPVADGDWVAGYVRNHRLTIDTGTLRQTFDLRPDEQFRTLCAAAGRDYTDTERKLLPEGTPAEPPCG</sequence>
<name>A0ABU6LPL3_9ACTN</name>
<dbReference type="InterPro" id="IPR015943">
    <property type="entry name" value="WD40/YVTN_repeat-like_dom_sf"/>
</dbReference>
<dbReference type="SUPFAM" id="SSF52540">
    <property type="entry name" value="P-loop containing nucleoside triphosphate hydrolases"/>
    <property type="match status" value="1"/>
</dbReference>
<protein>
    <submittedName>
        <fullName evidence="4">AAA family ATPase</fullName>
    </submittedName>
</protein>
<comment type="caution">
    <text evidence="4">The sequence shown here is derived from an EMBL/GenBank/DDBJ whole genome shotgun (WGS) entry which is preliminary data.</text>
</comment>
<evidence type="ECO:0000259" key="3">
    <source>
        <dbReference type="Pfam" id="PF20703"/>
    </source>
</evidence>
<reference evidence="4 5" key="1">
    <citation type="submission" date="2024-01" db="EMBL/GenBank/DDBJ databases">
        <title>Genome analysis.</title>
        <authorList>
            <person name="Zhang K."/>
        </authorList>
    </citation>
    <scope>NUCLEOTIDE SEQUENCE [LARGE SCALE GENOMIC DNA]</scope>
    <source>
        <strain evidence="4 5">CGMCC 4.1753</strain>
    </source>
</reference>
<dbReference type="Gene3D" id="2.130.10.10">
    <property type="entry name" value="YVTN repeat-like/Quinoprotein amine dehydrogenase"/>
    <property type="match status" value="2"/>
</dbReference>
<feature type="transmembrane region" description="Helical" evidence="2">
    <location>
        <begin position="526"/>
        <end position="549"/>
    </location>
</feature>
<keyword evidence="2" id="KW-0812">Transmembrane</keyword>
<dbReference type="InterPro" id="IPR001680">
    <property type="entry name" value="WD40_rpt"/>
</dbReference>
<dbReference type="SUPFAM" id="SSF82171">
    <property type="entry name" value="DPP6 N-terminal domain-like"/>
    <property type="match status" value="1"/>
</dbReference>
<dbReference type="InterPro" id="IPR027417">
    <property type="entry name" value="P-loop_NTPase"/>
</dbReference>
<evidence type="ECO:0000256" key="2">
    <source>
        <dbReference type="SAM" id="Phobius"/>
    </source>
</evidence>
<dbReference type="RefSeq" id="WP_191848585.1">
    <property type="nucleotide sequence ID" value="NZ_BMUO01000015.1"/>
</dbReference>
<keyword evidence="2" id="KW-1133">Transmembrane helix</keyword>
<dbReference type="InterPro" id="IPR049052">
    <property type="entry name" value="nSTAND1"/>
</dbReference>
<evidence type="ECO:0000256" key="1">
    <source>
        <dbReference type="PROSITE-ProRule" id="PRU00221"/>
    </source>
</evidence>
<dbReference type="PROSITE" id="PS50082">
    <property type="entry name" value="WD_REPEATS_2"/>
    <property type="match status" value="1"/>
</dbReference>
<evidence type="ECO:0000313" key="5">
    <source>
        <dbReference type="Proteomes" id="UP001353952"/>
    </source>
</evidence>
<feature type="repeat" description="WD" evidence="1">
    <location>
        <begin position="1161"/>
        <end position="1192"/>
    </location>
</feature>
<dbReference type="EMBL" id="JAYXNZ010000002">
    <property type="protein sequence ID" value="MEC7051424.1"/>
    <property type="molecule type" value="Genomic_DNA"/>
</dbReference>
<keyword evidence="2" id="KW-0472">Membrane</keyword>
<keyword evidence="5" id="KW-1185">Reference proteome</keyword>
<organism evidence="4 5">
    <name type="scientific">Streptomyces violaceochromogenes</name>
    <dbReference type="NCBI Taxonomy" id="67377"/>
    <lineage>
        <taxon>Bacteria</taxon>
        <taxon>Bacillati</taxon>
        <taxon>Actinomycetota</taxon>
        <taxon>Actinomycetes</taxon>
        <taxon>Kitasatosporales</taxon>
        <taxon>Streptomycetaceae</taxon>
        <taxon>Streptomyces</taxon>
    </lineage>
</organism>
<dbReference type="SUPFAM" id="SSF69322">
    <property type="entry name" value="Tricorn protease domain 2"/>
    <property type="match status" value="1"/>
</dbReference>
<proteinExistence type="predicted"/>
<keyword evidence="1" id="KW-0853">WD repeat</keyword>
<evidence type="ECO:0000313" key="4">
    <source>
        <dbReference type="EMBL" id="MEC7051424.1"/>
    </source>
</evidence>
<feature type="domain" description="Novel STAND NTPase 1" evidence="3">
    <location>
        <begin position="83"/>
        <end position="479"/>
    </location>
</feature>
<dbReference type="Proteomes" id="UP001353952">
    <property type="component" value="Unassembled WGS sequence"/>
</dbReference>
<accession>A0ABU6LPL3</accession>
<gene>
    <name evidence="4" type="ORF">RFN57_03805</name>
</gene>